<gene>
    <name evidence="10 11" type="primary">cas1</name>
    <name evidence="11" type="ORF">Q8947_00940</name>
</gene>
<feature type="binding site" evidence="10">
    <location>
        <position position="242"/>
    </location>
    <ligand>
        <name>Mn(2+)</name>
        <dbReference type="ChEBI" id="CHEBI:29035"/>
    </ligand>
</feature>
<dbReference type="InterPro" id="IPR050646">
    <property type="entry name" value="Cas1"/>
</dbReference>
<dbReference type="InterPro" id="IPR042211">
    <property type="entry name" value="CRISPR-assoc_Cas1_N"/>
</dbReference>
<feature type="binding site" evidence="10">
    <location>
        <position position="227"/>
    </location>
    <ligand>
        <name>Mn(2+)</name>
        <dbReference type="ChEBI" id="CHEBI:29035"/>
    </ligand>
</feature>
<dbReference type="Gene3D" id="1.20.120.920">
    <property type="entry name" value="CRISPR-associated endonuclease Cas1, C-terminal domain"/>
    <property type="match status" value="1"/>
</dbReference>
<evidence type="ECO:0000256" key="7">
    <source>
        <dbReference type="ARBA" id="ARBA00023125"/>
    </source>
</evidence>
<proteinExistence type="inferred from homology"/>
<dbReference type="InterPro" id="IPR042206">
    <property type="entry name" value="CRISPR-assoc_Cas1_C"/>
</dbReference>
<dbReference type="CDD" id="cd09634">
    <property type="entry name" value="Cas1_I-II-III"/>
    <property type="match status" value="1"/>
</dbReference>
<evidence type="ECO:0000256" key="1">
    <source>
        <dbReference type="ARBA" id="ARBA00022722"/>
    </source>
</evidence>
<keyword evidence="12" id="KW-1185">Reference proteome</keyword>
<dbReference type="RefSeq" id="WP_347286209.1">
    <property type="nucleotide sequence ID" value="NZ_JAUZQE010000001.1"/>
</dbReference>
<dbReference type="PANTHER" id="PTHR34353:SF2">
    <property type="entry name" value="CRISPR-ASSOCIATED ENDONUCLEASE CAS1 1"/>
    <property type="match status" value="1"/>
</dbReference>
<keyword evidence="1 10" id="KW-0540">Nuclease</keyword>
<evidence type="ECO:0000256" key="6">
    <source>
        <dbReference type="ARBA" id="ARBA00023118"/>
    </source>
</evidence>
<name>A0ABU1D285_9BURK</name>
<feature type="binding site" evidence="10">
    <location>
        <position position="162"/>
    </location>
    <ligand>
        <name>Mn(2+)</name>
        <dbReference type="ChEBI" id="CHEBI:29035"/>
    </ligand>
</feature>
<dbReference type="Pfam" id="PF01867">
    <property type="entry name" value="Cas_Cas1"/>
    <property type="match status" value="1"/>
</dbReference>
<evidence type="ECO:0000256" key="3">
    <source>
        <dbReference type="ARBA" id="ARBA00022759"/>
    </source>
</evidence>
<dbReference type="Gene3D" id="3.100.10.20">
    <property type="entry name" value="CRISPR-associated endonuclease Cas1, N-terminal domain"/>
    <property type="match status" value="1"/>
</dbReference>
<comment type="caution">
    <text evidence="11">The sequence shown here is derived from an EMBL/GenBank/DDBJ whole genome shotgun (WGS) entry which is preliminary data.</text>
</comment>
<comment type="subunit">
    <text evidence="9 10">Homodimer, forms a heterotetramer with a Cas2 homodimer.</text>
</comment>
<dbReference type="InterPro" id="IPR002729">
    <property type="entry name" value="CRISPR-assoc_Cas1"/>
</dbReference>
<evidence type="ECO:0000256" key="4">
    <source>
        <dbReference type="ARBA" id="ARBA00022801"/>
    </source>
</evidence>
<dbReference type="PANTHER" id="PTHR34353">
    <property type="entry name" value="CRISPR-ASSOCIATED ENDONUCLEASE CAS1 1"/>
    <property type="match status" value="1"/>
</dbReference>
<reference evidence="11 12" key="1">
    <citation type="submission" date="2023-08" db="EMBL/GenBank/DDBJ databases">
        <title>Alcaligenaceae gen. nov., a novel taxon isolated from the sludge of Yixing Pesticide Factory.</title>
        <authorList>
            <person name="Ruan L."/>
        </authorList>
    </citation>
    <scope>NUCLEOTIDE SEQUENCE [LARGE SCALE GENOMIC DNA]</scope>
    <source>
        <strain evidence="11 12">LG-2</strain>
    </source>
</reference>
<evidence type="ECO:0000256" key="2">
    <source>
        <dbReference type="ARBA" id="ARBA00022723"/>
    </source>
</evidence>
<evidence type="ECO:0000313" key="12">
    <source>
        <dbReference type="Proteomes" id="UP001232156"/>
    </source>
</evidence>
<comment type="cofactor">
    <cofactor evidence="10">
        <name>Mg(2+)</name>
        <dbReference type="ChEBI" id="CHEBI:18420"/>
    </cofactor>
    <cofactor evidence="10">
        <name>Mn(2+)</name>
        <dbReference type="ChEBI" id="CHEBI:29035"/>
    </cofactor>
</comment>
<dbReference type="EC" id="3.1.-.-" evidence="10"/>
<evidence type="ECO:0000256" key="5">
    <source>
        <dbReference type="ARBA" id="ARBA00022842"/>
    </source>
</evidence>
<accession>A0ABU1D285</accession>
<protein>
    <recommendedName>
        <fullName evidence="10">CRISPR-associated endonuclease Cas1</fullName>
        <ecNumber evidence="10">3.1.-.-</ecNumber>
    </recommendedName>
</protein>
<dbReference type="EMBL" id="JAUZQE010000001">
    <property type="protein sequence ID" value="MDR4124550.1"/>
    <property type="molecule type" value="Genomic_DNA"/>
</dbReference>
<organism evidence="11 12">
    <name type="scientific">Yanghanlia caeni</name>
    <dbReference type="NCBI Taxonomy" id="3064283"/>
    <lineage>
        <taxon>Bacteria</taxon>
        <taxon>Pseudomonadati</taxon>
        <taxon>Pseudomonadota</taxon>
        <taxon>Betaproteobacteria</taxon>
        <taxon>Burkholderiales</taxon>
        <taxon>Alcaligenaceae</taxon>
        <taxon>Yanghanlia</taxon>
    </lineage>
</organism>
<keyword evidence="8 10" id="KW-0464">Manganese</keyword>
<evidence type="ECO:0000256" key="10">
    <source>
        <dbReference type="HAMAP-Rule" id="MF_01470"/>
    </source>
</evidence>
<comment type="similarity">
    <text evidence="10">Belongs to the CRISPR-associated endonuclease Cas1 family.</text>
</comment>
<sequence>MQTLYIDRKGAEVEVQGQRLTVRIPGVEKPFGVPLKVLEFLVVSAPVQFSSTLLCQLTLAGITVVFLNPRKGDASCIAHGTLHNAADRRLLQYQLVSDVQVRFELSVSLVRQKLRGQRAMLMRALRRRPENRYILKNAIDRLTIFDNRIEQAESLDSLRGIEGAGAAIYFNAYKSVFAPRLEFNGRNRRPPRDPVNVVLSLTYTLAHAEAVRALIACGFDPQLGVYHFPSFGRESLACDMVEIYRPMLEHWVWRLFASEYLRLDHFTVDPSCVKPCILGKTGRGLYYSAYEARARRLRRLMRRTARHWLQVAREVNPYSDPVPTVNANGAGVEKLEWSNE</sequence>
<evidence type="ECO:0000256" key="9">
    <source>
        <dbReference type="ARBA" id="ARBA00038592"/>
    </source>
</evidence>
<comment type="function">
    <text evidence="10">CRISPR (clustered regularly interspaced short palindromic repeat), is an adaptive immune system that provides protection against mobile genetic elements (viruses, transposable elements and conjugative plasmids). CRISPR clusters contain spacers, sequences complementary to antecedent mobile elements, and target invading nucleic acids. CRISPR clusters are transcribed and processed into CRISPR RNA (crRNA). Acts as a dsDNA endonuclease. Involved in the integration of spacer DNA into the CRISPR cassette.</text>
</comment>
<keyword evidence="3 10" id="KW-0255">Endonuclease</keyword>
<dbReference type="NCBIfam" id="TIGR00287">
    <property type="entry name" value="cas1"/>
    <property type="match status" value="1"/>
</dbReference>
<keyword evidence="2 10" id="KW-0479">Metal-binding</keyword>
<evidence type="ECO:0000256" key="8">
    <source>
        <dbReference type="ARBA" id="ARBA00023211"/>
    </source>
</evidence>
<keyword evidence="4 10" id="KW-0378">Hydrolase</keyword>
<dbReference type="GO" id="GO:0004519">
    <property type="term" value="F:endonuclease activity"/>
    <property type="evidence" value="ECO:0007669"/>
    <property type="project" value="UniProtKB-KW"/>
</dbReference>
<dbReference type="Proteomes" id="UP001232156">
    <property type="component" value="Unassembled WGS sequence"/>
</dbReference>
<keyword evidence="7 10" id="KW-0238">DNA-binding</keyword>
<evidence type="ECO:0000313" key="11">
    <source>
        <dbReference type="EMBL" id="MDR4124550.1"/>
    </source>
</evidence>
<dbReference type="HAMAP" id="MF_01470">
    <property type="entry name" value="Cas1"/>
    <property type="match status" value="1"/>
</dbReference>
<keyword evidence="6 10" id="KW-0051">Antiviral defense</keyword>
<keyword evidence="5 10" id="KW-0460">Magnesium</keyword>